<evidence type="ECO:0000313" key="2">
    <source>
        <dbReference type="Proteomes" id="UP000054538"/>
    </source>
</evidence>
<gene>
    <name evidence="1" type="ORF">PAXRUDRAFT_783017</name>
</gene>
<name>A0A0D0CY63_9AGAM</name>
<evidence type="ECO:0000313" key="1">
    <source>
        <dbReference type="EMBL" id="KIK76156.1"/>
    </source>
</evidence>
<dbReference type="EMBL" id="KN827640">
    <property type="protein sequence ID" value="KIK76156.1"/>
    <property type="molecule type" value="Genomic_DNA"/>
</dbReference>
<dbReference type="InParanoid" id="A0A0D0CY63"/>
<reference evidence="2" key="2">
    <citation type="submission" date="2015-01" db="EMBL/GenBank/DDBJ databases">
        <title>Evolutionary Origins and Diversification of the Mycorrhizal Mutualists.</title>
        <authorList>
            <consortium name="DOE Joint Genome Institute"/>
            <consortium name="Mycorrhizal Genomics Consortium"/>
            <person name="Kohler A."/>
            <person name="Kuo A."/>
            <person name="Nagy L.G."/>
            <person name="Floudas D."/>
            <person name="Copeland A."/>
            <person name="Barry K.W."/>
            <person name="Cichocki N."/>
            <person name="Veneault-Fourrey C."/>
            <person name="LaButti K."/>
            <person name="Lindquist E.A."/>
            <person name="Lipzen A."/>
            <person name="Lundell T."/>
            <person name="Morin E."/>
            <person name="Murat C."/>
            <person name="Riley R."/>
            <person name="Ohm R."/>
            <person name="Sun H."/>
            <person name="Tunlid A."/>
            <person name="Henrissat B."/>
            <person name="Grigoriev I.V."/>
            <person name="Hibbett D.S."/>
            <person name="Martin F."/>
        </authorList>
    </citation>
    <scope>NUCLEOTIDE SEQUENCE [LARGE SCALE GENOMIC DNA]</scope>
    <source>
        <strain evidence="2">Ve08.2h10</strain>
    </source>
</reference>
<feature type="non-terminal residue" evidence="1">
    <location>
        <position position="1"/>
    </location>
</feature>
<reference evidence="1 2" key="1">
    <citation type="submission" date="2014-04" db="EMBL/GenBank/DDBJ databases">
        <authorList>
            <consortium name="DOE Joint Genome Institute"/>
            <person name="Kuo A."/>
            <person name="Kohler A."/>
            <person name="Jargeat P."/>
            <person name="Nagy L.G."/>
            <person name="Floudas D."/>
            <person name="Copeland A."/>
            <person name="Barry K.W."/>
            <person name="Cichocki N."/>
            <person name="Veneault-Fourrey C."/>
            <person name="LaButti K."/>
            <person name="Lindquist E.A."/>
            <person name="Lipzen A."/>
            <person name="Lundell T."/>
            <person name="Morin E."/>
            <person name="Murat C."/>
            <person name="Sun H."/>
            <person name="Tunlid A."/>
            <person name="Henrissat B."/>
            <person name="Grigoriev I.V."/>
            <person name="Hibbett D.S."/>
            <person name="Martin F."/>
            <person name="Nordberg H.P."/>
            <person name="Cantor M.N."/>
            <person name="Hua S.X."/>
        </authorList>
    </citation>
    <scope>NUCLEOTIDE SEQUENCE [LARGE SCALE GENOMIC DNA]</scope>
    <source>
        <strain evidence="1 2">Ve08.2h10</strain>
    </source>
</reference>
<dbReference type="STRING" id="930991.A0A0D0CY63"/>
<dbReference type="HOGENOM" id="CLU_139920_0_0_1"/>
<protein>
    <submittedName>
        <fullName evidence="1">Uncharacterized protein</fullName>
    </submittedName>
</protein>
<sequence>KNDECVNQIIREYQRRAITNRHRISQLLLVEHNIMMFPTTVARRHKDLHLQAGGAMTRLLSNVVKRQLVADQLSQDLLSCRGPQTVCEAIAATSGMLLTREYIETEMRILEPGGFLS</sequence>
<organism evidence="1 2">
    <name type="scientific">Paxillus rubicundulus Ve08.2h10</name>
    <dbReference type="NCBI Taxonomy" id="930991"/>
    <lineage>
        <taxon>Eukaryota</taxon>
        <taxon>Fungi</taxon>
        <taxon>Dikarya</taxon>
        <taxon>Basidiomycota</taxon>
        <taxon>Agaricomycotina</taxon>
        <taxon>Agaricomycetes</taxon>
        <taxon>Agaricomycetidae</taxon>
        <taxon>Boletales</taxon>
        <taxon>Paxilineae</taxon>
        <taxon>Paxillaceae</taxon>
        <taxon>Paxillus</taxon>
    </lineage>
</organism>
<dbReference type="AlphaFoldDB" id="A0A0D0CY63"/>
<proteinExistence type="predicted"/>
<accession>A0A0D0CY63</accession>
<dbReference type="Proteomes" id="UP000054538">
    <property type="component" value="Unassembled WGS sequence"/>
</dbReference>
<dbReference type="OrthoDB" id="5392716at2759"/>
<keyword evidence="2" id="KW-1185">Reference proteome</keyword>